<keyword evidence="7 12" id="KW-0479">Metal-binding</keyword>
<keyword evidence="9 12" id="KW-0521">NADP</keyword>
<comment type="similarity">
    <text evidence="5 12">In the C-terminal section; belongs to the HTP reductase family.</text>
</comment>
<dbReference type="SUPFAM" id="SSF53597">
    <property type="entry name" value="Dihydrofolate reductase-like"/>
    <property type="match status" value="1"/>
</dbReference>
<comment type="similarity">
    <text evidence="4 12">In the N-terminal section; belongs to the cytidine and deoxycytidylate deaminase family.</text>
</comment>
<dbReference type="InterPro" id="IPR050765">
    <property type="entry name" value="Riboflavin_Biosynth_HTPR"/>
</dbReference>
<evidence type="ECO:0000256" key="10">
    <source>
        <dbReference type="ARBA" id="ARBA00023002"/>
    </source>
</evidence>
<evidence type="ECO:0000256" key="6">
    <source>
        <dbReference type="ARBA" id="ARBA00022619"/>
    </source>
</evidence>
<comment type="catalytic activity">
    <reaction evidence="12">
        <text>2,5-diamino-6-hydroxy-4-(5-phosphoribosylamino)-pyrimidine + H2O + H(+) = 5-amino-6-(5-phospho-D-ribosylamino)uracil + NH4(+)</text>
        <dbReference type="Rhea" id="RHEA:21868"/>
        <dbReference type="ChEBI" id="CHEBI:15377"/>
        <dbReference type="ChEBI" id="CHEBI:15378"/>
        <dbReference type="ChEBI" id="CHEBI:28938"/>
        <dbReference type="ChEBI" id="CHEBI:58453"/>
        <dbReference type="ChEBI" id="CHEBI:58614"/>
        <dbReference type="EC" id="3.5.4.26"/>
    </reaction>
</comment>
<comment type="pathway">
    <text evidence="2 12">Cofactor biosynthesis; riboflavin biosynthesis; 5-amino-6-(D-ribitylamino)uracil from GTP: step 2/4.</text>
</comment>
<keyword evidence="12 14" id="KW-0378">Hydrolase</keyword>
<protein>
    <recommendedName>
        <fullName evidence="12">Riboflavin biosynthesis protein RibD</fullName>
    </recommendedName>
    <domain>
        <recommendedName>
            <fullName evidence="12">Diaminohydroxyphosphoribosylaminopyrimidine deaminase</fullName>
            <shortName evidence="12">DRAP deaminase</shortName>
            <ecNumber evidence="12">3.5.4.26</ecNumber>
        </recommendedName>
        <alternativeName>
            <fullName evidence="12">Riboflavin-specific deaminase</fullName>
        </alternativeName>
    </domain>
    <domain>
        <recommendedName>
            <fullName evidence="12">5-amino-6-(5-phosphoribosylamino)uracil reductase</fullName>
            <ecNumber evidence="12">1.1.1.193</ecNumber>
        </recommendedName>
        <alternativeName>
            <fullName evidence="12">HTP reductase</fullName>
        </alternativeName>
    </domain>
</protein>
<dbReference type="RefSeq" id="WP_269559357.1">
    <property type="nucleotide sequence ID" value="NZ_CP114767.1"/>
</dbReference>
<dbReference type="CDD" id="cd01284">
    <property type="entry name" value="Riboflavin_deaminase-reductase"/>
    <property type="match status" value="1"/>
</dbReference>
<evidence type="ECO:0000256" key="12">
    <source>
        <dbReference type="PIRNR" id="PIRNR006769"/>
    </source>
</evidence>
<dbReference type="GO" id="GO:0008703">
    <property type="term" value="F:5-amino-6-(5-phosphoribosylamino)uracil reductase activity"/>
    <property type="evidence" value="ECO:0007669"/>
    <property type="project" value="UniProtKB-EC"/>
</dbReference>
<sequence>MPASPDFDLLMMRRALDLARLGTGYARPNPLVGCVITHEGRIIGEGWHRQYGGPHAEVNAVAAVADPTLLRHSRAYVTLEPCAHHGKTPPCADLLIAQGIPEVVVCNLDPNPLVAGRGLEKLRAAGIRVETGVLEAEGRWLNRRFFTFQEKKRPYVVLKWAETADGYLAGPYFQPVAISGELARVAVHRWRSEEHAILIGTRTALHDNPHLNVREWPGPDPIRLVIDKNLSLPPTHHLFDGRQPTVVYTYRERATKDNLGFVRLSEAEDLFPQIFSNLHQRNVQSVLVEGGPTVLNSLLKDGLWDEIRILRSARRLGGGVAAPSPGLCGMRQHTRLGDDELFVYVNEREQPNG</sequence>
<dbReference type="EC" id="3.5.4.26" evidence="12"/>
<keyword evidence="10 12" id="KW-0560">Oxidoreductase</keyword>
<evidence type="ECO:0000256" key="9">
    <source>
        <dbReference type="ARBA" id="ARBA00022857"/>
    </source>
</evidence>
<dbReference type="Pfam" id="PF01872">
    <property type="entry name" value="RibD_C"/>
    <property type="match status" value="1"/>
</dbReference>
<dbReference type="InterPro" id="IPR004794">
    <property type="entry name" value="Eubact_RibD"/>
</dbReference>
<gene>
    <name evidence="14" type="primary">ribD</name>
    <name evidence="14" type="ORF">O3303_15850</name>
</gene>
<dbReference type="InterPro" id="IPR016192">
    <property type="entry name" value="APOBEC/CMP_deaminase_Zn-bd"/>
</dbReference>
<dbReference type="InterPro" id="IPR002125">
    <property type="entry name" value="CMP_dCMP_dom"/>
</dbReference>
<dbReference type="PROSITE" id="PS51747">
    <property type="entry name" value="CYT_DCMP_DEAMINASES_2"/>
    <property type="match status" value="1"/>
</dbReference>
<evidence type="ECO:0000256" key="1">
    <source>
        <dbReference type="ARBA" id="ARBA00002151"/>
    </source>
</evidence>
<evidence type="ECO:0000256" key="7">
    <source>
        <dbReference type="ARBA" id="ARBA00022723"/>
    </source>
</evidence>
<comment type="function">
    <text evidence="1 12">Converts 2,5-diamino-6-(ribosylamino)-4(3h)-pyrimidinone 5'-phosphate into 5-amino-6-(ribosylamino)-2,4(1h,3h)-pyrimidinedione 5'-phosphate.</text>
</comment>
<comment type="catalytic activity">
    <reaction evidence="12">
        <text>5-amino-6-(5-phospho-D-ribitylamino)uracil + NADP(+) = 5-amino-6-(5-phospho-D-ribosylamino)uracil + NADPH + H(+)</text>
        <dbReference type="Rhea" id="RHEA:17845"/>
        <dbReference type="ChEBI" id="CHEBI:15378"/>
        <dbReference type="ChEBI" id="CHEBI:57783"/>
        <dbReference type="ChEBI" id="CHEBI:58349"/>
        <dbReference type="ChEBI" id="CHEBI:58421"/>
        <dbReference type="ChEBI" id="CHEBI:58453"/>
        <dbReference type="EC" id="1.1.1.193"/>
    </reaction>
</comment>
<dbReference type="InterPro" id="IPR016193">
    <property type="entry name" value="Cytidine_deaminase-like"/>
</dbReference>
<keyword evidence="11" id="KW-0511">Multifunctional enzyme</keyword>
<comment type="cofactor">
    <cofactor evidence="12">
        <name>Zn(2+)</name>
        <dbReference type="ChEBI" id="CHEBI:29105"/>
    </cofactor>
    <text evidence="12">Binds 1 zinc ion.</text>
</comment>
<dbReference type="PIRSF" id="PIRSF006769">
    <property type="entry name" value="RibD"/>
    <property type="match status" value="1"/>
</dbReference>
<feature type="domain" description="CMP/dCMP-type deaminase" evidence="13">
    <location>
        <begin position="6"/>
        <end position="130"/>
    </location>
</feature>
<dbReference type="PANTHER" id="PTHR38011:SF7">
    <property type="entry name" value="2,5-DIAMINO-6-RIBOSYLAMINO-4(3H)-PYRIMIDINONE 5'-PHOSPHATE REDUCTASE"/>
    <property type="match status" value="1"/>
</dbReference>
<evidence type="ECO:0000256" key="8">
    <source>
        <dbReference type="ARBA" id="ARBA00022833"/>
    </source>
</evidence>
<dbReference type="PROSITE" id="PS00903">
    <property type="entry name" value="CYT_DCMP_DEAMINASES_1"/>
    <property type="match status" value="1"/>
</dbReference>
<evidence type="ECO:0000313" key="15">
    <source>
        <dbReference type="Proteomes" id="UP001211005"/>
    </source>
</evidence>
<evidence type="ECO:0000256" key="5">
    <source>
        <dbReference type="ARBA" id="ARBA00007417"/>
    </source>
</evidence>
<keyword evidence="8 12" id="KW-0862">Zinc</keyword>
<dbReference type="PANTHER" id="PTHR38011">
    <property type="entry name" value="DIHYDROFOLATE REDUCTASE FAMILY PROTEIN (AFU_ORTHOLOGUE AFUA_8G06820)"/>
    <property type="match status" value="1"/>
</dbReference>
<evidence type="ECO:0000256" key="2">
    <source>
        <dbReference type="ARBA" id="ARBA00004882"/>
    </source>
</evidence>
<dbReference type="Pfam" id="PF00383">
    <property type="entry name" value="dCMP_cyt_deam_1"/>
    <property type="match status" value="1"/>
</dbReference>
<keyword evidence="15" id="KW-1185">Reference proteome</keyword>
<dbReference type="Proteomes" id="UP001211005">
    <property type="component" value="Chromosome"/>
</dbReference>
<dbReference type="EC" id="1.1.1.193" evidence="12"/>
<evidence type="ECO:0000259" key="13">
    <source>
        <dbReference type="PROSITE" id="PS51747"/>
    </source>
</evidence>
<dbReference type="Gene3D" id="3.40.430.10">
    <property type="entry name" value="Dihydrofolate Reductase, subunit A"/>
    <property type="match status" value="1"/>
</dbReference>
<reference evidence="14 15" key="1">
    <citation type="submission" date="2022-12" db="EMBL/GenBank/DDBJ databases">
        <title>Hymenobacter canadensis sp. nov. isolated from lake water of the Cambridge Bay, Canada.</title>
        <authorList>
            <person name="Kim W.H."/>
            <person name="Lee Y.M."/>
        </authorList>
    </citation>
    <scope>NUCLEOTIDE SEQUENCE [LARGE SCALE GENOMIC DNA]</scope>
    <source>
        <strain evidence="14 15">PAMC 29467</strain>
    </source>
</reference>
<evidence type="ECO:0000256" key="3">
    <source>
        <dbReference type="ARBA" id="ARBA00004910"/>
    </source>
</evidence>
<name>A0ABY7LP85_9BACT</name>
<dbReference type="InterPro" id="IPR002734">
    <property type="entry name" value="RibDG_C"/>
</dbReference>
<evidence type="ECO:0000313" key="14">
    <source>
        <dbReference type="EMBL" id="WBA41281.1"/>
    </source>
</evidence>
<organism evidence="14 15">
    <name type="scientific">Hymenobacter canadensis</name>
    <dbReference type="NCBI Taxonomy" id="2999067"/>
    <lineage>
        <taxon>Bacteria</taxon>
        <taxon>Pseudomonadati</taxon>
        <taxon>Bacteroidota</taxon>
        <taxon>Cytophagia</taxon>
        <taxon>Cytophagales</taxon>
        <taxon>Hymenobacteraceae</taxon>
        <taxon>Hymenobacter</taxon>
    </lineage>
</organism>
<comment type="pathway">
    <text evidence="3 12">Cofactor biosynthesis; riboflavin biosynthesis; 5-amino-6-(D-ribitylamino)uracil from GTP: step 3/4.</text>
</comment>
<dbReference type="NCBIfam" id="TIGR00326">
    <property type="entry name" value="eubact_ribD"/>
    <property type="match status" value="1"/>
</dbReference>
<proteinExistence type="inferred from homology"/>
<accession>A0ABY7LP85</accession>
<dbReference type="Gene3D" id="3.40.140.10">
    <property type="entry name" value="Cytidine Deaminase, domain 2"/>
    <property type="match status" value="1"/>
</dbReference>
<keyword evidence="6 12" id="KW-0686">Riboflavin biosynthesis</keyword>
<evidence type="ECO:0000256" key="4">
    <source>
        <dbReference type="ARBA" id="ARBA00005259"/>
    </source>
</evidence>
<dbReference type="EMBL" id="CP114767">
    <property type="protein sequence ID" value="WBA41281.1"/>
    <property type="molecule type" value="Genomic_DNA"/>
</dbReference>
<dbReference type="GO" id="GO:0008835">
    <property type="term" value="F:diaminohydroxyphosphoribosylaminopyrimidine deaminase activity"/>
    <property type="evidence" value="ECO:0007669"/>
    <property type="project" value="UniProtKB-EC"/>
</dbReference>
<dbReference type="SUPFAM" id="SSF53927">
    <property type="entry name" value="Cytidine deaminase-like"/>
    <property type="match status" value="1"/>
</dbReference>
<dbReference type="InterPro" id="IPR024072">
    <property type="entry name" value="DHFR-like_dom_sf"/>
</dbReference>
<evidence type="ECO:0000256" key="11">
    <source>
        <dbReference type="ARBA" id="ARBA00023268"/>
    </source>
</evidence>